<evidence type="ECO:0000256" key="1">
    <source>
        <dbReference type="ARBA" id="ARBA00007119"/>
    </source>
</evidence>
<gene>
    <name evidence="4" type="ORF">PGLA2088_LOCUS10728</name>
</gene>
<dbReference type="PANTHER" id="PTHR28657:SF5">
    <property type="entry name" value="INDOLEAMINE 2,3-DIOXYGENASE"/>
    <property type="match status" value="1"/>
</dbReference>
<evidence type="ECO:0000256" key="3">
    <source>
        <dbReference type="ARBA" id="ARBA00023004"/>
    </source>
</evidence>
<proteinExistence type="inferred from homology"/>
<dbReference type="AlphaFoldDB" id="A0A813IRY3"/>
<dbReference type="InterPro" id="IPR000898">
    <property type="entry name" value="Indolamine_dOase"/>
</dbReference>
<reference evidence="4" key="1">
    <citation type="submission" date="2021-02" db="EMBL/GenBank/DDBJ databases">
        <authorList>
            <person name="Dougan E. K."/>
            <person name="Rhodes N."/>
            <person name="Thang M."/>
            <person name="Chan C."/>
        </authorList>
    </citation>
    <scope>NUCLEOTIDE SEQUENCE</scope>
</reference>
<protein>
    <submittedName>
        <fullName evidence="4">Uncharacterized protein</fullName>
    </submittedName>
</protein>
<dbReference type="GO" id="GO:0046872">
    <property type="term" value="F:metal ion binding"/>
    <property type="evidence" value="ECO:0007669"/>
    <property type="project" value="UniProtKB-KW"/>
</dbReference>
<sequence>MAAYWKGGTHTYCTVDGKDPTISRLRGTLQPAASLPKFLSVPMLALSRKLKRPPMLDYSSTVLYNWVRIDPNGPISTSNVRLVQRLTGMMDEEWFFKTHIVIESEAAQAVIAAKAMSEAENEDELLEHLTSLEEGLWRVARGCLPIMYERQEDGTPKCSEHIFYHTLRPLIGSGSLPFEGDGEPETFKLCGPSGAMSSLLPCIDAVLGIETSSEKLRAQLTIF</sequence>
<dbReference type="GO" id="GO:0019441">
    <property type="term" value="P:L-tryptophan catabolic process to kynurenine"/>
    <property type="evidence" value="ECO:0007669"/>
    <property type="project" value="InterPro"/>
</dbReference>
<name>A0A813IRY3_POLGL</name>
<evidence type="ECO:0000256" key="2">
    <source>
        <dbReference type="ARBA" id="ARBA00022723"/>
    </source>
</evidence>
<dbReference type="Proteomes" id="UP000626109">
    <property type="component" value="Unassembled WGS sequence"/>
</dbReference>
<dbReference type="PANTHER" id="PTHR28657">
    <property type="entry name" value="INDOLEAMINE 2,3-DIOXYGENASE"/>
    <property type="match status" value="1"/>
</dbReference>
<dbReference type="GO" id="GO:0016702">
    <property type="term" value="F:oxidoreductase activity, acting on single donors with incorporation of molecular oxygen, incorporation of two atoms of oxygen"/>
    <property type="evidence" value="ECO:0007669"/>
    <property type="project" value="UniProtKB-ARBA"/>
</dbReference>
<evidence type="ECO:0000313" key="4">
    <source>
        <dbReference type="EMBL" id="CAE8653995.1"/>
    </source>
</evidence>
<keyword evidence="3" id="KW-0408">Iron</keyword>
<keyword evidence="2" id="KW-0479">Metal-binding</keyword>
<dbReference type="Pfam" id="PF01231">
    <property type="entry name" value="IDO"/>
    <property type="match status" value="1"/>
</dbReference>
<dbReference type="GO" id="GO:0020037">
    <property type="term" value="F:heme binding"/>
    <property type="evidence" value="ECO:0007669"/>
    <property type="project" value="InterPro"/>
</dbReference>
<dbReference type="InterPro" id="IPR037217">
    <property type="entry name" value="Trp/Indoleamine_2_3_dOase-like"/>
</dbReference>
<comment type="similarity">
    <text evidence="1">Belongs to the indoleamine 2,3-dioxygenase family.</text>
</comment>
<organism evidence="4 5">
    <name type="scientific">Polarella glacialis</name>
    <name type="common">Dinoflagellate</name>
    <dbReference type="NCBI Taxonomy" id="89957"/>
    <lineage>
        <taxon>Eukaryota</taxon>
        <taxon>Sar</taxon>
        <taxon>Alveolata</taxon>
        <taxon>Dinophyceae</taxon>
        <taxon>Suessiales</taxon>
        <taxon>Suessiaceae</taxon>
        <taxon>Polarella</taxon>
    </lineage>
</organism>
<accession>A0A813IRY3</accession>
<dbReference type="Gene3D" id="1.20.58.480">
    <property type="match status" value="1"/>
</dbReference>
<feature type="non-terminal residue" evidence="4">
    <location>
        <position position="223"/>
    </location>
</feature>
<dbReference type="EMBL" id="CAJNNW010012103">
    <property type="protein sequence ID" value="CAE8653995.1"/>
    <property type="molecule type" value="Genomic_DNA"/>
</dbReference>
<comment type="caution">
    <text evidence="4">The sequence shown here is derived from an EMBL/GenBank/DDBJ whole genome shotgun (WGS) entry which is preliminary data.</text>
</comment>
<evidence type="ECO:0000313" key="5">
    <source>
        <dbReference type="Proteomes" id="UP000626109"/>
    </source>
</evidence>
<dbReference type="SUPFAM" id="SSF140959">
    <property type="entry name" value="Indolic compounds 2,3-dioxygenase-like"/>
    <property type="match status" value="1"/>
</dbReference>